<keyword evidence="10" id="KW-0648">Protein biosynthesis</keyword>
<proteinExistence type="inferred from homology"/>
<dbReference type="GO" id="GO:0003723">
    <property type="term" value="F:RNA binding"/>
    <property type="evidence" value="ECO:0007669"/>
    <property type="project" value="InterPro"/>
</dbReference>
<evidence type="ECO:0000259" key="15">
    <source>
        <dbReference type="PROSITE" id="PS51483"/>
    </source>
</evidence>
<dbReference type="PANTHER" id="PTHR10947">
    <property type="entry name" value="PHENYLALANYL-TRNA SYNTHETASE BETA CHAIN AND LEUCINE-RICH REPEAT-CONTAINING PROTEIN 47"/>
    <property type="match status" value="1"/>
</dbReference>
<dbReference type="InterPro" id="IPR004532">
    <property type="entry name" value="Phe-tRNA-ligase_IIc_bsu_bact"/>
</dbReference>
<dbReference type="SUPFAM" id="SSF56037">
    <property type="entry name" value="PheT/TilS domain"/>
    <property type="match status" value="1"/>
</dbReference>
<evidence type="ECO:0000256" key="11">
    <source>
        <dbReference type="ARBA" id="ARBA00023146"/>
    </source>
</evidence>
<dbReference type="SUPFAM" id="SSF46955">
    <property type="entry name" value="Putative DNA-binding domain"/>
    <property type="match status" value="1"/>
</dbReference>
<dbReference type="Pfam" id="PF17759">
    <property type="entry name" value="tRNA_synthFbeta"/>
    <property type="match status" value="1"/>
</dbReference>
<dbReference type="GO" id="GO:0009328">
    <property type="term" value="C:phenylalanine-tRNA ligase complex"/>
    <property type="evidence" value="ECO:0007669"/>
    <property type="project" value="TreeGrafter"/>
</dbReference>
<dbReference type="Gene3D" id="3.50.40.10">
    <property type="entry name" value="Phenylalanyl-trna Synthetase, Chain B, domain 3"/>
    <property type="match status" value="1"/>
</dbReference>
<dbReference type="InterPro" id="IPR020825">
    <property type="entry name" value="Phe-tRNA_synthase-like_B3/B4"/>
</dbReference>
<dbReference type="SMART" id="SM00873">
    <property type="entry name" value="B3_4"/>
    <property type="match status" value="1"/>
</dbReference>
<dbReference type="Pfam" id="PF03147">
    <property type="entry name" value="FDX-ACB"/>
    <property type="match status" value="1"/>
</dbReference>
<dbReference type="GO" id="GO:0000287">
    <property type="term" value="F:magnesium ion binding"/>
    <property type="evidence" value="ECO:0007669"/>
    <property type="project" value="InterPro"/>
</dbReference>
<keyword evidence="7" id="KW-0547">Nucleotide-binding</keyword>
<dbReference type="SMART" id="SM00874">
    <property type="entry name" value="B5"/>
    <property type="match status" value="1"/>
</dbReference>
<dbReference type="Pfam" id="PF03483">
    <property type="entry name" value="B3_4"/>
    <property type="match status" value="1"/>
</dbReference>
<keyword evidence="8" id="KW-0067">ATP-binding</keyword>
<feature type="domain" description="FDX-ACB" evidence="14">
    <location>
        <begin position="489"/>
        <end position="582"/>
    </location>
</feature>
<dbReference type="GO" id="GO:0004826">
    <property type="term" value="F:phenylalanine-tRNA ligase activity"/>
    <property type="evidence" value="ECO:0007669"/>
    <property type="project" value="UniProtKB-EC"/>
</dbReference>
<evidence type="ECO:0000256" key="10">
    <source>
        <dbReference type="ARBA" id="ARBA00022917"/>
    </source>
</evidence>
<dbReference type="Gene3D" id="3.30.930.10">
    <property type="entry name" value="Bira Bifunctional Protein, Domain 2"/>
    <property type="match status" value="1"/>
</dbReference>
<organism evidence="16">
    <name type="scientific">freshwater metagenome</name>
    <dbReference type="NCBI Taxonomy" id="449393"/>
    <lineage>
        <taxon>unclassified sequences</taxon>
        <taxon>metagenomes</taxon>
        <taxon>ecological metagenomes</taxon>
    </lineage>
</organism>
<dbReference type="InterPro" id="IPR009061">
    <property type="entry name" value="DNA-bd_dom_put_sf"/>
</dbReference>
<comment type="subunit">
    <text evidence="3">Tetramer of two alpha and two beta subunits.</text>
</comment>
<keyword evidence="5" id="KW-0436">Ligase</keyword>
<dbReference type="PROSITE" id="PS51447">
    <property type="entry name" value="FDX_ACB"/>
    <property type="match status" value="1"/>
</dbReference>
<comment type="similarity">
    <text evidence="2">Belongs to the phenylalanyl-tRNA synthetase beta subunit family. Type 1 subfamily.</text>
</comment>
<accession>A0A6J7GUF2</accession>
<dbReference type="GO" id="GO:0005524">
    <property type="term" value="F:ATP binding"/>
    <property type="evidence" value="ECO:0007669"/>
    <property type="project" value="UniProtKB-KW"/>
</dbReference>
<comment type="catalytic activity">
    <reaction evidence="13">
        <text>tRNA(Phe) + L-phenylalanine + ATP = L-phenylalanyl-tRNA(Phe) + AMP + diphosphate + H(+)</text>
        <dbReference type="Rhea" id="RHEA:19413"/>
        <dbReference type="Rhea" id="RHEA-COMP:9668"/>
        <dbReference type="Rhea" id="RHEA-COMP:9699"/>
        <dbReference type="ChEBI" id="CHEBI:15378"/>
        <dbReference type="ChEBI" id="CHEBI:30616"/>
        <dbReference type="ChEBI" id="CHEBI:33019"/>
        <dbReference type="ChEBI" id="CHEBI:58095"/>
        <dbReference type="ChEBI" id="CHEBI:78442"/>
        <dbReference type="ChEBI" id="CHEBI:78531"/>
        <dbReference type="ChEBI" id="CHEBI:456215"/>
        <dbReference type="EC" id="6.1.1.20"/>
    </reaction>
</comment>
<dbReference type="InterPro" id="IPR036690">
    <property type="entry name" value="Fdx_antiC-bd_sf"/>
</dbReference>
<evidence type="ECO:0000256" key="4">
    <source>
        <dbReference type="ARBA" id="ARBA00012814"/>
    </source>
</evidence>
<evidence type="ECO:0000256" key="2">
    <source>
        <dbReference type="ARBA" id="ARBA00008653"/>
    </source>
</evidence>
<dbReference type="Gene3D" id="3.30.70.380">
    <property type="entry name" value="Ferrodoxin-fold anticodon-binding domain"/>
    <property type="match status" value="1"/>
</dbReference>
<name>A0A6J7GUF2_9ZZZZ</name>
<dbReference type="NCBIfam" id="TIGR00472">
    <property type="entry name" value="pheT_bact"/>
    <property type="match status" value="1"/>
</dbReference>
<evidence type="ECO:0000256" key="5">
    <source>
        <dbReference type="ARBA" id="ARBA00022598"/>
    </source>
</evidence>
<protein>
    <recommendedName>
        <fullName evidence="4">phenylalanine--tRNA ligase</fullName>
        <ecNumber evidence="4">6.1.1.20</ecNumber>
    </recommendedName>
    <alternativeName>
        <fullName evidence="12">Phenylalanyl-tRNA synthetase beta subunit</fullName>
    </alternativeName>
</protein>
<comment type="cofactor">
    <cofactor evidence="1">
        <name>Mg(2+)</name>
        <dbReference type="ChEBI" id="CHEBI:18420"/>
    </cofactor>
</comment>
<evidence type="ECO:0000256" key="3">
    <source>
        <dbReference type="ARBA" id="ARBA00011209"/>
    </source>
</evidence>
<dbReference type="InterPro" id="IPR005146">
    <property type="entry name" value="B3/B4_tRNA-bd"/>
</dbReference>
<dbReference type="EMBL" id="CAFBMC010000092">
    <property type="protein sequence ID" value="CAB4907880.1"/>
    <property type="molecule type" value="Genomic_DNA"/>
</dbReference>
<dbReference type="AlphaFoldDB" id="A0A6J7GUF2"/>
<dbReference type="Gene3D" id="3.30.56.10">
    <property type="match status" value="1"/>
</dbReference>
<sequence length="584" mass="62031">MTKRLVASGMRPVSLAVDVTNYVMLELGQPLHAFDIDKLQGTIRAGHVADGATLETLDHVVRNLNADDLVILDDRGPIGLAGTMGGFATEIDDDTTSIALEAAHFDDGAIARMARRHKLSSEASRRFERGVDRVLAPYASARAAALLLEFGGGDYVGMTAVEAPYEPTVVALKASEPGAIAGMEIAQSTVVALLEAIGCEIDASSDVLQVQVPSWRSDITDAVNLVEEVIRLVGYDEVPSTLPTSAVGHGLSLGQRLRRRVGVALAARGGIEVLNYPFVGDVEFEALRLEADDERRSKVRLANPLNEEQPYVRASLLPGLIAAAKRNLSRGNDDFCIFELGSVVRSGLGNLVPRPSVDQRPSAGEWDGLNAMLPKQASSLAVLLCGNQQQQTWDGPARAYEWSDAIEIARVIADVAGVELTVTTGSDSSFHPGRCAQLSIGDQQVGTAGELHPRVIETLGLPARACALELDFGVVVHASPKARKAPSVSAQPVAKEDIALIVVDEVATALVQQAIIEGAGELLESARLFDVYRGQQVPAGSRSLAFALRFRAPDRTLDASEIAAAREAAIQMAMTRHGATLRGA</sequence>
<keyword evidence="11" id="KW-0030">Aminoacyl-tRNA synthetase</keyword>
<dbReference type="InterPro" id="IPR041616">
    <property type="entry name" value="PheRS_beta_core"/>
</dbReference>
<evidence type="ECO:0000313" key="16">
    <source>
        <dbReference type="EMBL" id="CAB4907880.1"/>
    </source>
</evidence>
<gene>
    <name evidence="16" type="ORF">UFOPK3495_01381</name>
</gene>
<keyword evidence="6" id="KW-0479">Metal-binding</keyword>
<dbReference type="CDD" id="cd00769">
    <property type="entry name" value="PheRS_beta_core"/>
    <property type="match status" value="1"/>
</dbReference>
<dbReference type="GO" id="GO:0006432">
    <property type="term" value="P:phenylalanyl-tRNA aminoacylation"/>
    <property type="evidence" value="ECO:0007669"/>
    <property type="project" value="InterPro"/>
</dbReference>
<evidence type="ECO:0000256" key="7">
    <source>
        <dbReference type="ARBA" id="ARBA00022741"/>
    </source>
</evidence>
<dbReference type="SMART" id="SM00896">
    <property type="entry name" value="FDX-ACB"/>
    <property type="match status" value="1"/>
</dbReference>
<evidence type="ECO:0000259" key="14">
    <source>
        <dbReference type="PROSITE" id="PS51447"/>
    </source>
</evidence>
<dbReference type="SUPFAM" id="SSF54991">
    <property type="entry name" value="Anticodon-binding domain of PheRS"/>
    <property type="match status" value="1"/>
</dbReference>
<evidence type="ECO:0000256" key="1">
    <source>
        <dbReference type="ARBA" id="ARBA00001946"/>
    </source>
</evidence>
<reference evidence="16" key="1">
    <citation type="submission" date="2020-05" db="EMBL/GenBank/DDBJ databases">
        <authorList>
            <person name="Chiriac C."/>
            <person name="Salcher M."/>
            <person name="Ghai R."/>
            <person name="Kavagutti S V."/>
        </authorList>
    </citation>
    <scope>NUCLEOTIDE SEQUENCE</scope>
</reference>
<dbReference type="SUPFAM" id="SSF55681">
    <property type="entry name" value="Class II aaRS and biotin synthetases"/>
    <property type="match status" value="1"/>
</dbReference>
<dbReference type="InterPro" id="IPR045060">
    <property type="entry name" value="Phe-tRNA-ligase_IIc_bsu"/>
</dbReference>
<dbReference type="InterPro" id="IPR005147">
    <property type="entry name" value="tRNA_synthase_B5-dom"/>
</dbReference>
<dbReference type="PROSITE" id="PS51483">
    <property type="entry name" value="B5"/>
    <property type="match status" value="1"/>
</dbReference>
<evidence type="ECO:0000256" key="6">
    <source>
        <dbReference type="ARBA" id="ARBA00022723"/>
    </source>
</evidence>
<evidence type="ECO:0000256" key="8">
    <source>
        <dbReference type="ARBA" id="ARBA00022840"/>
    </source>
</evidence>
<dbReference type="Pfam" id="PF03484">
    <property type="entry name" value="B5"/>
    <property type="match status" value="1"/>
</dbReference>
<evidence type="ECO:0000256" key="9">
    <source>
        <dbReference type="ARBA" id="ARBA00022842"/>
    </source>
</evidence>
<feature type="domain" description="B5" evidence="15">
    <location>
        <begin position="165"/>
        <end position="240"/>
    </location>
</feature>
<dbReference type="PANTHER" id="PTHR10947:SF0">
    <property type="entry name" value="PHENYLALANINE--TRNA LIGASE BETA SUBUNIT"/>
    <property type="match status" value="1"/>
</dbReference>
<dbReference type="InterPro" id="IPR045864">
    <property type="entry name" value="aa-tRNA-synth_II/BPL/LPL"/>
</dbReference>
<dbReference type="InterPro" id="IPR005121">
    <property type="entry name" value="Fdx_antiC-bd"/>
</dbReference>
<keyword evidence="9" id="KW-0460">Magnesium</keyword>
<evidence type="ECO:0000256" key="12">
    <source>
        <dbReference type="ARBA" id="ARBA00033189"/>
    </source>
</evidence>
<evidence type="ECO:0000256" key="13">
    <source>
        <dbReference type="ARBA" id="ARBA00049255"/>
    </source>
</evidence>
<dbReference type="EC" id="6.1.1.20" evidence="4"/>